<dbReference type="Gene3D" id="1.25.40.10">
    <property type="entry name" value="Tetratricopeptide repeat domain"/>
    <property type="match status" value="1"/>
</dbReference>
<dbReference type="InterPro" id="IPR041664">
    <property type="entry name" value="AAA_16"/>
</dbReference>
<dbReference type="Pfam" id="PF13191">
    <property type="entry name" value="AAA_16"/>
    <property type="match status" value="1"/>
</dbReference>
<proteinExistence type="predicted"/>
<dbReference type="InterPro" id="IPR027417">
    <property type="entry name" value="P-loop_NTPase"/>
</dbReference>
<sequence>MDPPLPAQLPATAGAYVGRRRQMRELDALVSPDPAGRAHVVAVVGAPGVGKTALAKHWAHARREHFEDGQLFVDLRGHSPLPTLRAGDVLAQFLRALGAPPGRVPADEAEAAALYRTLLADRKTLIVLDNARDAEQVRPLIPGARGCAVVITSRSRMAGLVASDGARQLALDVLDPDEARQLLAVTVGESRVAAEEEAARRLVRVCGGLPLAIRIAGANLLARSAGIADYCDELVGDDMLSRLRVEGDRRSTVRAAFELSYRALPAAAQRMFRLLGVVPGPDLTADGAAALADLTSACAAGLLVGLTDAHLVRERSPGRFGLHDLLRSYARELVSRDEAHAARQRLFDWYLYHADAAARLLYPASTGASDPCAADAGPSAALVFSDQAQASDWLDSERENLAGAVLQASGAGFTTVAWRLAESLHGYLSQKMYTGDCLKVATASLFAATADGELRAQASAQLRRAECHRSLTNTAQALELFAGALDLARQAGWHDGQVLALRGIGTAHQENGDGRLARAYLAQARELARRGSGAAPQGADGDNSDSGMFC</sequence>
<dbReference type="InterPro" id="IPR011990">
    <property type="entry name" value="TPR-like_helical_dom_sf"/>
</dbReference>
<gene>
    <name evidence="3" type="ORF">RGF97_18135</name>
</gene>
<feature type="region of interest" description="Disordered" evidence="1">
    <location>
        <begin position="531"/>
        <end position="550"/>
    </location>
</feature>
<evidence type="ECO:0000313" key="4">
    <source>
        <dbReference type="Proteomes" id="UP001250858"/>
    </source>
</evidence>
<accession>A0ABY9S7G4</accession>
<feature type="domain" description="Orc1-like AAA ATPase" evidence="2">
    <location>
        <begin position="17"/>
        <end position="136"/>
    </location>
</feature>
<dbReference type="PRINTS" id="PR00364">
    <property type="entry name" value="DISEASERSIST"/>
</dbReference>
<dbReference type="InterPro" id="IPR042197">
    <property type="entry name" value="Apaf_helical"/>
</dbReference>
<dbReference type="SUPFAM" id="SSF52540">
    <property type="entry name" value="P-loop containing nucleoside triphosphate hydrolases"/>
    <property type="match status" value="1"/>
</dbReference>
<dbReference type="Gene3D" id="3.40.50.300">
    <property type="entry name" value="P-loop containing nucleotide triphosphate hydrolases"/>
    <property type="match status" value="1"/>
</dbReference>
<protein>
    <submittedName>
        <fullName evidence="3">NB-ARC domain-containing protein</fullName>
    </submittedName>
</protein>
<dbReference type="SUPFAM" id="SSF48452">
    <property type="entry name" value="TPR-like"/>
    <property type="match status" value="1"/>
</dbReference>
<name>A0ABY9S7G4_9ACTN</name>
<dbReference type="PANTHER" id="PTHR47691">
    <property type="entry name" value="REGULATOR-RELATED"/>
    <property type="match status" value="1"/>
</dbReference>
<dbReference type="EMBL" id="CP133762">
    <property type="protein sequence ID" value="WMX48930.1"/>
    <property type="molecule type" value="Genomic_DNA"/>
</dbReference>
<evidence type="ECO:0000313" key="3">
    <source>
        <dbReference type="EMBL" id="WMX48930.1"/>
    </source>
</evidence>
<evidence type="ECO:0000256" key="1">
    <source>
        <dbReference type="SAM" id="MobiDB-lite"/>
    </source>
</evidence>
<dbReference type="Gene3D" id="1.10.8.430">
    <property type="entry name" value="Helical domain of apoptotic protease-activating factors"/>
    <property type="match status" value="1"/>
</dbReference>
<organism evidence="3 4">
    <name type="scientific">Streptomyces roseicoloratus</name>
    <dbReference type="NCBI Taxonomy" id="2508722"/>
    <lineage>
        <taxon>Bacteria</taxon>
        <taxon>Bacillati</taxon>
        <taxon>Actinomycetota</taxon>
        <taxon>Actinomycetes</taxon>
        <taxon>Kitasatosporales</taxon>
        <taxon>Streptomycetaceae</taxon>
        <taxon>Streptomyces</taxon>
    </lineage>
</organism>
<dbReference type="PANTHER" id="PTHR47691:SF3">
    <property type="entry name" value="HTH-TYPE TRANSCRIPTIONAL REGULATOR RV0890C-RELATED"/>
    <property type="match status" value="1"/>
</dbReference>
<keyword evidence="4" id="KW-1185">Reference proteome</keyword>
<reference evidence="3 4" key="1">
    <citation type="submission" date="2023-09" db="EMBL/GenBank/DDBJ databases">
        <title>Complete genome of Streptomyces roseicoloratus T14.</title>
        <authorList>
            <person name="Bashizi T."/>
            <person name="Kim M.-J."/>
            <person name="Lee G."/>
            <person name="Tagele S.B."/>
            <person name="Shin J.-H."/>
        </authorList>
    </citation>
    <scope>NUCLEOTIDE SEQUENCE [LARGE SCALE GENOMIC DNA]</scope>
    <source>
        <strain evidence="3 4">T14</strain>
    </source>
</reference>
<dbReference type="Proteomes" id="UP001250858">
    <property type="component" value="Chromosome"/>
</dbReference>
<evidence type="ECO:0000259" key="2">
    <source>
        <dbReference type="Pfam" id="PF13191"/>
    </source>
</evidence>